<evidence type="ECO:0000256" key="1">
    <source>
        <dbReference type="ARBA" id="ARBA00022603"/>
    </source>
</evidence>
<dbReference type="PANTHER" id="PTHR43861">
    <property type="entry name" value="TRANS-ACONITATE 2-METHYLTRANSFERASE-RELATED"/>
    <property type="match status" value="1"/>
</dbReference>
<gene>
    <name evidence="4" type="ORF">FPOA_02942</name>
</gene>
<evidence type="ECO:0000313" key="5">
    <source>
        <dbReference type="Proteomes" id="UP000091967"/>
    </source>
</evidence>
<dbReference type="AlphaFoldDB" id="A0A1B8B8F9"/>
<dbReference type="SUPFAM" id="SSF53335">
    <property type="entry name" value="S-adenosyl-L-methionine-dependent methyltransferases"/>
    <property type="match status" value="1"/>
</dbReference>
<dbReference type="OMA" id="ANNDIRR"/>
<name>A0A1B8B8F9_FUSPO</name>
<dbReference type="Gene3D" id="3.40.50.150">
    <property type="entry name" value="Vaccinia Virus protein VP39"/>
    <property type="match status" value="1"/>
</dbReference>
<keyword evidence="5" id="KW-1185">Reference proteome</keyword>
<dbReference type="Pfam" id="PF13649">
    <property type="entry name" value="Methyltransf_25"/>
    <property type="match status" value="1"/>
</dbReference>
<organism evidence="4 5">
    <name type="scientific">Fusarium poae</name>
    <dbReference type="NCBI Taxonomy" id="36050"/>
    <lineage>
        <taxon>Eukaryota</taxon>
        <taxon>Fungi</taxon>
        <taxon>Dikarya</taxon>
        <taxon>Ascomycota</taxon>
        <taxon>Pezizomycotina</taxon>
        <taxon>Sordariomycetes</taxon>
        <taxon>Hypocreomycetidae</taxon>
        <taxon>Hypocreales</taxon>
        <taxon>Nectriaceae</taxon>
        <taxon>Fusarium</taxon>
    </lineage>
</organism>
<evidence type="ECO:0000259" key="3">
    <source>
        <dbReference type="Pfam" id="PF13649"/>
    </source>
</evidence>
<dbReference type="InterPro" id="IPR029063">
    <property type="entry name" value="SAM-dependent_MTases_sf"/>
</dbReference>
<dbReference type="OrthoDB" id="6329284at2759"/>
<evidence type="ECO:0000313" key="4">
    <source>
        <dbReference type="EMBL" id="OBS29007.1"/>
    </source>
</evidence>
<dbReference type="STRING" id="36050.A0A1B8B8F9"/>
<dbReference type="PANTHER" id="PTHR43861:SF1">
    <property type="entry name" value="TRANS-ACONITATE 2-METHYLTRANSFERASE"/>
    <property type="match status" value="1"/>
</dbReference>
<dbReference type="Proteomes" id="UP000091967">
    <property type="component" value="Unassembled WGS sequence"/>
</dbReference>
<dbReference type="InterPro" id="IPR041698">
    <property type="entry name" value="Methyltransf_25"/>
</dbReference>
<comment type="caution">
    <text evidence="4">The sequence shown here is derived from an EMBL/GenBank/DDBJ whole genome shotgun (WGS) entry which is preliminary data.</text>
</comment>
<proteinExistence type="predicted"/>
<dbReference type="CDD" id="cd02440">
    <property type="entry name" value="AdoMet_MTases"/>
    <property type="match status" value="1"/>
</dbReference>
<evidence type="ECO:0000256" key="2">
    <source>
        <dbReference type="ARBA" id="ARBA00022679"/>
    </source>
</evidence>
<keyword evidence="2" id="KW-0808">Transferase</keyword>
<reference evidence="4 5" key="1">
    <citation type="submission" date="2016-06" db="EMBL/GenBank/DDBJ databases">
        <title>Living apart together: crosstalk between the core and supernumerary genomes in a fungal plant pathogen.</title>
        <authorList>
            <person name="Vanheule A."/>
            <person name="Audenaert K."/>
            <person name="Warris S."/>
            <person name="Van De Geest H."/>
            <person name="Schijlen E."/>
            <person name="Hofte M."/>
            <person name="De Saeger S."/>
            <person name="Haesaert G."/>
            <person name="Waalwijk C."/>
            <person name="Van Der Lee T."/>
        </authorList>
    </citation>
    <scope>NUCLEOTIDE SEQUENCE [LARGE SCALE GENOMIC DNA]</scope>
    <source>
        <strain evidence="4 5">2516</strain>
    </source>
</reference>
<protein>
    <recommendedName>
        <fullName evidence="3">Methyltransferase domain-containing protein</fullName>
    </recommendedName>
</protein>
<feature type="domain" description="Methyltransferase" evidence="3">
    <location>
        <begin position="46"/>
        <end position="148"/>
    </location>
</feature>
<accession>A0A1B8B8F9</accession>
<keyword evidence="1" id="KW-0489">Methyltransferase</keyword>
<dbReference type="EMBL" id="LYXU01000001">
    <property type="protein sequence ID" value="OBS29007.1"/>
    <property type="molecule type" value="Genomic_DNA"/>
</dbReference>
<sequence length="279" mass="31311">MSSVESQIAAAQRMYTERAHNYEDSWHPDYSRRFMELVPIRQGDLVLDLACGTGLEAAIAADRVGDDGIVVGVDITEAMLDVARNKLSHDERLAHRIKLVQHNVTDLTGCPHVTEGGFDLVICSSAFVLFDEPEKVVVHWRKYLKPGGRVAIDITHEYNLRAGLLLETVARRLGMSFPSNRSWIKSKDSFGDILKNQGFIIEKAQELEKIEGLGSTYISVDQSDEQFDFVVNGPLTASIITDELRFKGREYFKEEWNNAAVDGKVEVSDTVYVYVARKA</sequence>